<dbReference type="GO" id="GO:0016020">
    <property type="term" value="C:membrane"/>
    <property type="evidence" value="ECO:0007669"/>
    <property type="project" value="UniProtKB-SubCell"/>
</dbReference>
<dbReference type="EMBL" id="AZGZ01000030">
    <property type="protein sequence ID" value="KZZ87830.1"/>
    <property type="molecule type" value="Genomic_DNA"/>
</dbReference>
<feature type="region of interest" description="Disordered" evidence="6">
    <location>
        <begin position="976"/>
        <end position="997"/>
    </location>
</feature>
<keyword evidence="3 7" id="KW-0812">Transmembrane</keyword>
<evidence type="ECO:0000256" key="3">
    <source>
        <dbReference type="ARBA" id="ARBA00022692"/>
    </source>
</evidence>
<dbReference type="Pfam" id="PF05277">
    <property type="entry name" value="DUF726"/>
    <property type="match status" value="1"/>
</dbReference>
<dbReference type="PANTHER" id="PTHR17920:SF3">
    <property type="entry name" value="TRANSMEMBRANE AND COILED-COIL DOMAIN-CONTAINING PROTEIN 4"/>
    <property type="match status" value="1"/>
</dbReference>
<feature type="compositionally biased region" description="Low complexity" evidence="6">
    <location>
        <begin position="981"/>
        <end position="991"/>
    </location>
</feature>
<sequence length="1219" mass="133496">MPPLHPSSPPPQPTPSSAAPVSVDPAQISEGLSPSSSSSSKAQTIDSLPRPHAAHGGRQAITLEDRLARREKSAPQILSAESAGSAVPDPSGRAETSPPLTPAVDEFGLPIRTRPVNNNRYSLHRDDNDDHHHDNENASDSLIPLTEAKSRAIAEDKRQDAKAISSSDLQPQAQTSPEDASASSSAQINGSSGTVTNQSKLKVSEWSYQHMNASGGEEDEEDEEDDGGWKDMPALGALDYYDDCGHLVAKAGGEEESDDVVYQGLGGAGKGYTRVLLDDDAHSTTSLDEDTGYLFKEPQSNALGLDDDDDPRDPLSQLQTTKELLTEGQRIAYVGLTRLMIFTMINEVKTVPYTRPTKKYYSESIDALTKWGQKIMMRLYMHMDISSEEQIMIEQLSHHGVMPQDLVPTLMKNAKVKNPMSTRSNRTSISSSSPSGRSRSMTSGTTLSATPSESTTLTPQDTVSEKKVDDDDDDDDDDDQVPEVHGPSDIPTSENIEVDLRWTVLCDLFLVLISDSVYDARSRQLLERVGQALNVSWRKICRFEKRVVDALEMQQQDPKEHWDESDNMERRRKLALKKRYLVMGLATVGGGLIIGLSAGLLAPVIGAGLAAGFTTVGITGTGAFLGGVGGTTLITSGATLAGGTIAIRASDRRTGAVKTFEYRPLHNNKRLNLIITVSGWMTGKVDDVRLPFSTVDPIMGDIYSILWEPEMLQSIGDTINILATEALTQGLQQVLGSTVLVALMASLQLPLLLTKLAYLIDNPWSVSLDRATAAGLILADSLIDRNLGNRPVTLVGFSLGSRVIFSCLKELAKKKALGLIQNVYLFGSPIVANKDDYLIARTAVAGRFVNGYASNDWILGYLFRATSGGIMRVAGLAPVDLPGIENVNVTEFVTGHMAYRAAMPRIMRSLGWEVESDEFAEIEEPDPENHAERQRELIREIDEARRAAREESGKKKFGLFRRGKPAKQKEWEKFIVERQNSSDSPLSPRSSIAEDSSRPRTVLFDIDAIRAELASEQMDVKELESTLPPIKVDLNSPTTASSQKDNDAAPETIKAKETPTPKQADPENKEPELSFDYDEAADVDPVFKHHQERRDTWPSHTERIQVPGAEKSPWDSPHMHNEDDGIEMTFGTSFDEPSWEPHSEDIGHHSRHNSAAIDTTPFDSHKLPSYSPPQTPGPTDLHSPSANASYNHFTSTRNVWADNEFGYGEGDDGVHMTFE</sequence>
<feature type="compositionally biased region" description="Acidic residues" evidence="6">
    <location>
        <begin position="1073"/>
        <end position="1082"/>
    </location>
</feature>
<feature type="compositionally biased region" description="Low complexity" evidence="6">
    <location>
        <begin position="15"/>
        <end position="47"/>
    </location>
</feature>
<evidence type="ECO:0000256" key="2">
    <source>
        <dbReference type="ARBA" id="ARBA00009824"/>
    </source>
</evidence>
<feature type="compositionally biased region" description="Acidic residues" evidence="6">
    <location>
        <begin position="470"/>
        <end position="481"/>
    </location>
</feature>
<proteinExistence type="inferred from homology"/>
<dbReference type="SUPFAM" id="SSF53474">
    <property type="entry name" value="alpha/beta-Hydrolases"/>
    <property type="match status" value="1"/>
</dbReference>
<reference evidence="8 9" key="1">
    <citation type="journal article" date="2016" name="Genome Biol. Evol.">
        <title>Divergent and convergent evolution of fungal pathogenicity.</title>
        <authorList>
            <person name="Shang Y."/>
            <person name="Xiao G."/>
            <person name="Zheng P."/>
            <person name="Cen K."/>
            <person name="Zhan S."/>
            <person name="Wang C."/>
        </authorList>
    </citation>
    <scope>NUCLEOTIDE SEQUENCE [LARGE SCALE GENOMIC DNA]</scope>
    <source>
        <strain evidence="8 9">ARSEF 7405</strain>
    </source>
</reference>
<feature type="compositionally biased region" description="Polar residues" evidence="6">
    <location>
        <begin position="187"/>
        <end position="200"/>
    </location>
</feature>
<keyword evidence="9" id="KW-1185">Reference proteome</keyword>
<feature type="compositionally biased region" description="Basic and acidic residues" evidence="6">
    <location>
        <begin position="123"/>
        <end position="136"/>
    </location>
</feature>
<feature type="compositionally biased region" description="Basic and acidic residues" evidence="6">
    <location>
        <begin position="1053"/>
        <end position="1072"/>
    </location>
</feature>
<keyword evidence="5 7" id="KW-0472">Membrane</keyword>
<comment type="similarity">
    <text evidence="2">Belongs to the TMCO4 family.</text>
</comment>
<feature type="compositionally biased region" description="Basic and acidic residues" evidence="6">
    <location>
        <begin position="63"/>
        <end position="73"/>
    </location>
</feature>
<evidence type="ECO:0000256" key="6">
    <source>
        <dbReference type="SAM" id="MobiDB-lite"/>
    </source>
</evidence>
<feature type="transmembrane region" description="Helical" evidence="7">
    <location>
        <begin position="580"/>
        <end position="611"/>
    </location>
</feature>
<protein>
    <submittedName>
        <fullName evidence="8">DUF726 domain-containing protein</fullName>
    </submittedName>
</protein>
<feature type="compositionally biased region" description="Basic and acidic residues" evidence="6">
    <location>
        <begin position="1085"/>
        <end position="1103"/>
    </location>
</feature>
<name>A0A166N5I8_9EURO</name>
<feature type="compositionally biased region" description="Polar residues" evidence="6">
    <location>
        <begin position="449"/>
        <end position="462"/>
    </location>
</feature>
<dbReference type="InterPro" id="IPR007941">
    <property type="entry name" value="DUF726"/>
</dbReference>
<feature type="compositionally biased region" description="Basic and acidic residues" evidence="6">
    <location>
        <begin position="148"/>
        <end position="161"/>
    </location>
</feature>
<dbReference type="OrthoDB" id="4205989at2759"/>
<feature type="compositionally biased region" description="Pro residues" evidence="6">
    <location>
        <begin position="1"/>
        <end position="14"/>
    </location>
</feature>
<gene>
    <name evidence="8" type="ORF">AAP_05314</name>
</gene>
<dbReference type="Proteomes" id="UP000242877">
    <property type="component" value="Unassembled WGS sequence"/>
</dbReference>
<evidence type="ECO:0000256" key="1">
    <source>
        <dbReference type="ARBA" id="ARBA00004141"/>
    </source>
</evidence>
<comment type="subcellular location">
    <subcellularLocation>
        <location evidence="1">Membrane</location>
        <topology evidence="1">Multi-pass membrane protein</topology>
    </subcellularLocation>
</comment>
<dbReference type="InterPro" id="IPR029058">
    <property type="entry name" value="AB_hydrolase_fold"/>
</dbReference>
<evidence type="ECO:0000256" key="4">
    <source>
        <dbReference type="ARBA" id="ARBA00022989"/>
    </source>
</evidence>
<evidence type="ECO:0000256" key="5">
    <source>
        <dbReference type="ARBA" id="ARBA00023136"/>
    </source>
</evidence>
<feature type="compositionally biased region" description="Low complexity" evidence="6">
    <location>
        <begin position="421"/>
        <end position="448"/>
    </location>
</feature>
<evidence type="ECO:0000313" key="9">
    <source>
        <dbReference type="Proteomes" id="UP000242877"/>
    </source>
</evidence>
<evidence type="ECO:0000313" key="8">
    <source>
        <dbReference type="EMBL" id="KZZ87830.1"/>
    </source>
</evidence>
<feature type="region of interest" description="Disordered" evidence="6">
    <location>
        <begin position="1"/>
        <end position="200"/>
    </location>
</feature>
<evidence type="ECO:0000256" key="7">
    <source>
        <dbReference type="SAM" id="Phobius"/>
    </source>
</evidence>
<feature type="compositionally biased region" description="Polar residues" evidence="6">
    <location>
        <begin position="164"/>
        <end position="178"/>
    </location>
</feature>
<feature type="region of interest" description="Disordered" evidence="6">
    <location>
        <begin position="1024"/>
        <end position="1189"/>
    </location>
</feature>
<dbReference type="PANTHER" id="PTHR17920">
    <property type="entry name" value="TRANSMEMBRANE AND COILED-COIL DOMAIN-CONTAINING PROTEIN 4 TMCO4"/>
    <property type="match status" value="1"/>
</dbReference>
<dbReference type="VEuPathDB" id="FungiDB:AAP_05314"/>
<organism evidence="8 9">
    <name type="scientific">Ascosphaera apis ARSEF 7405</name>
    <dbReference type="NCBI Taxonomy" id="392613"/>
    <lineage>
        <taxon>Eukaryota</taxon>
        <taxon>Fungi</taxon>
        <taxon>Dikarya</taxon>
        <taxon>Ascomycota</taxon>
        <taxon>Pezizomycotina</taxon>
        <taxon>Eurotiomycetes</taxon>
        <taxon>Eurotiomycetidae</taxon>
        <taxon>Onygenales</taxon>
        <taxon>Ascosphaeraceae</taxon>
        <taxon>Ascosphaera</taxon>
    </lineage>
</organism>
<comment type="caution">
    <text evidence="8">The sequence shown here is derived from an EMBL/GenBank/DDBJ whole genome shotgun (WGS) entry which is preliminary data.</text>
</comment>
<feature type="compositionally biased region" description="Basic and acidic residues" evidence="6">
    <location>
        <begin position="1139"/>
        <end position="1148"/>
    </location>
</feature>
<dbReference type="AlphaFoldDB" id="A0A166N5I8"/>
<feature type="region of interest" description="Disordered" evidence="6">
    <location>
        <begin position="416"/>
        <end position="492"/>
    </location>
</feature>
<keyword evidence="4 7" id="KW-1133">Transmembrane helix</keyword>
<accession>A0A166N5I8</accession>